<evidence type="ECO:0000256" key="8">
    <source>
        <dbReference type="ARBA" id="ARBA00023270"/>
    </source>
</evidence>
<keyword evidence="1 10" id="KW-0949">S-adenosyl-L-methionine</keyword>
<keyword evidence="8 10" id="KW-0704">Schiff base</keyword>
<evidence type="ECO:0000256" key="9">
    <source>
        <dbReference type="ARBA" id="ARBA00023317"/>
    </source>
</evidence>
<feature type="active site" description="Proton acceptor; for processing activity" evidence="10">
    <location>
        <position position="85"/>
    </location>
</feature>
<dbReference type="NCBIfam" id="TIGR03330">
    <property type="entry name" value="SAM_DCase_Bsu"/>
    <property type="match status" value="1"/>
</dbReference>
<evidence type="ECO:0000313" key="11">
    <source>
        <dbReference type="EMBL" id="SFB46266.1"/>
    </source>
</evidence>
<comment type="subunit">
    <text evidence="10">Heterotetramer of two alpha and two beta chains arranged as a dimer of alpha/beta heterodimers.</text>
</comment>
<feature type="chain" id="PRO_5023447495" description="S-adenosylmethionine decarboxylase beta chain" evidence="10">
    <location>
        <begin position="1"/>
        <end position="79"/>
    </location>
</feature>
<dbReference type="GO" id="GO:0004014">
    <property type="term" value="F:adenosylmethionine decarboxylase activity"/>
    <property type="evidence" value="ECO:0007669"/>
    <property type="project" value="UniProtKB-UniRule"/>
</dbReference>
<keyword evidence="4 10" id="KW-0745">Spermidine biosynthesis</keyword>
<name>A0A1I1B9D7_9PSEU</name>
<dbReference type="UniPathway" id="UPA00331">
    <property type="reaction ID" value="UER00451"/>
</dbReference>
<keyword evidence="6 10" id="KW-0865">Zymogen</keyword>
<comment type="PTM">
    <text evidence="10">Is synthesized initially as an inactive proenzyme. Formation of the active enzyme involves a self-maturation process in which the active site pyruvoyl group is generated from an internal serine residue via an autocatalytic post-translational modification. Two non-identical subunits are generated from the proenzyme in this reaction, and the pyruvate is formed at the N-terminus of the alpha chain, which is derived from the carboxyl end of the proenzyme. The post-translation cleavage follows an unusual pathway, termed non-hydrolytic serinolysis, in which the side chain hydroxyl group of the serine supplies its oxygen atom to form the C-terminus of the beta chain, while the remainder of the serine residue undergoes an oxidative deamination to produce ammonia and the pyruvoyl group blocking the N-terminus of the alpha chain.</text>
</comment>
<reference evidence="12" key="1">
    <citation type="submission" date="2016-10" db="EMBL/GenBank/DDBJ databases">
        <authorList>
            <person name="Varghese N."/>
            <person name="Submissions S."/>
        </authorList>
    </citation>
    <scope>NUCLEOTIDE SEQUENCE [LARGE SCALE GENOMIC DNA]</scope>
    <source>
        <strain evidence="12">CGMCC 4.3568</strain>
    </source>
</reference>
<keyword evidence="12" id="KW-1185">Reference proteome</keyword>
<comment type="catalytic activity">
    <reaction evidence="10">
        <text>S-adenosyl-L-methionine + H(+) = S-adenosyl 3-(methylsulfanyl)propylamine + CO2</text>
        <dbReference type="Rhea" id="RHEA:15981"/>
        <dbReference type="ChEBI" id="CHEBI:15378"/>
        <dbReference type="ChEBI" id="CHEBI:16526"/>
        <dbReference type="ChEBI" id="CHEBI:57443"/>
        <dbReference type="ChEBI" id="CHEBI:59789"/>
        <dbReference type="EC" id="4.1.1.50"/>
    </reaction>
</comment>
<comment type="pathway">
    <text evidence="10">Amine and polyamine biosynthesis; S-adenosylmethioninamine biosynthesis; S-adenosylmethioninamine from S-adenosyl-L-methionine: step 1/1.</text>
</comment>
<evidence type="ECO:0000256" key="2">
    <source>
        <dbReference type="ARBA" id="ARBA00022793"/>
    </source>
</evidence>
<comment type="function">
    <text evidence="10">Catalyzes the decarboxylation of S-adenosylmethionine to S-adenosylmethioninamine (dcAdoMet), the propylamine donor required for the synthesis of the polyamines spermine and spermidine from the diamine putrescine.</text>
</comment>
<protein>
    <recommendedName>
        <fullName evidence="10">S-adenosylmethionine decarboxylase proenzyme</fullName>
        <shortName evidence="10">AdoMetDC</shortName>
        <shortName evidence="10">SAMDC</shortName>
        <ecNumber evidence="10">4.1.1.50</ecNumber>
    </recommendedName>
    <component>
        <recommendedName>
            <fullName evidence="10">S-adenosylmethionine decarboxylase beta chain</fullName>
        </recommendedName>
    </component>
    <component>
        <recommendedName>
            <fullName evidence="10">S-adenosylmethionine decarboxylase alpha chain</fullName>
        </recommendedName>
    </component>
</protein>
<feature type="active site" description="Proton donor; for catalytic activity" evidence="10">
    <location>
        <position position="100"/>
    </location>
</feature>
<evidence type="ECO:0000313" key="12">
    <source>
        <dbReference type="Proteomes" id="UP000243799"/>
    </source>
</evidence>
<dbReference type="Pfam" id="PF02675">
    <property type="entry name" value="AdoMet_dc"/>
    <property type="match status" value="1"/>
</dbReference>
<evidence type="ECO:0000256" key="6">
    <source>
        <dbReference type="ARBA" id="ARBA00023145"/>
    </source>
</evidence>
<keyword evidence="3 10" id="KW-0068">Autocatalytic cleavage</keyword>
<organism evidence="11 12">
    <name type="scientific">Amycolatopsis marina</name>
    <dbReference type="NCBI Taxonomy" id="490629"/>
    <lineage>
        <taxon>Bacteria</taxon>
        <taxon>Bacillati</taxon>
        <taxon>Actinomycetota</taxon>
        <taxon>Actinomycetes</taxon>
        <taxon>Pseudonocardiales</taxon>
        <taxon>Pseudonocardiaceae</taxon>
        <taxon>Amycolatopsis</taxon>
    </lineage>
</organism>
<dbReference type="GO" id="GO:0008295">
    <property type="term" value="P:spermidine biosynthetic process"/>
    <property type="evidence" value="ECO:0007669"/>
    <property type="project" value="UniProtKB-UniRule"/>
</dbReference>
<evidence type="ECO:0000256" key="10">
    <source>
        <dbReference type="HAMAP-Rule" id="MF_00464"/>
    </source>
</evidence>
<gene>
    <name evidence="10" type="primary">speH</name>
    <name evidence="11" type="ORF">SAMN05216266_112168</name>
</gene>
<dbReference type="PANTHER" id="PTHR33866">
    <property type="entry name" value="S-ADENOSYLMETHIONINE DECARBOXYLASE PROENZYME"/>
    <property type="match status" value="1"/>
</dbReference>
<dbReference type="OrthoDB" id="9793120at2"/>
<dbReference type="PANTHER" id="PTHR33866:SF2">
    <property type="entry name" value="S-ADENOSYLMETHIONINE DECARBOXYLASE PROENZYME"/>
    <property type="match status" value="1"/>
</dbReference>
<keyword evidence="2 10" id="KW-0210">Decarboxylase</keyword>
<dbReference type="Gene3D" id="3.60.90.10">
    <property type="entry name" value="S-adenosylmethionine decarboxylase"/>
    <property type="match status" value="1"/>
</dbReference>
<dbReference type="STRING" id="490629.SAMN05216266_112168"/>
<keyword evidence="7 10" id="KW-0456">Lyase</keyword>
<dbReference type="SUPFAM" id="SSF56276">
    <property type="entry name" value="S-adenosylmethionine decarboxylase"/>
    <property type="match status" value="1"/>
</dbReference>
<dbReference type="InterPro" id="IPR003826">
    <property type="entry name" value="AdoMetDC_fam_prok"/>
</dbReference>
<evidence type="ECO:0000256" key="1">
    <source>
        <dbReference type="ARBA" id="ARBA00022691"/>
    </source>
</evidence>
<accession>A0A1I1B9D7</accession>
<evidence type="ECO:0000256" key="7">
    <source>
        <dbReference type="ARBA" id="ARBA00023239"/>
    </source>
</evidence>
<evidence type="ECO:0000256" key="5">
    <source>
        <dbReference type="ARBA" id="ARBA00023115"/>
    </source>
</evidence>
<keyword evidence="5 10" id="KW-0620">Polyamine biosynthesis</keyword>
<comment type="cofactor">
    <cofactor evidence="10">
        <name>pyruvate</name>
        <dbReference type="ChEBI" id="CHEBI:15361"/>
    </cofactor>
    <text evidence="10">Binds 1 pyruvoyl group covalently per subunit.</text>
</comment>
<feature type="modified residue" description="Pyruvic acid (Ser); by autocatalysis" evidence="10">
    <location>
        <position position="80"/>
    </location>
</feature>
<evidence type="ECO:0000256" key="4">
    <source>
        <dbReference type="ARBA" id="ARBA00023066"/>
    </source>
</evidence>
<dbReference type="InterPro" id="IPR016067">
    <property type="entry name" value="S-AdoMet_deCO2ase_core"/>
</dbReference>
<dbReference type="RefSeq" id="WP_091674845.1">
    <property type="nucleotide sequence ID" value="NZ_FOKG01000012.1"/>
</dbReference>
<dbReference type="HAMAP" id="MF_00464">
    <property type="entry name" value="AdoMetDC_1"/>
    <property type="match status" value="1"/>
</dbReference>
<dbReference type="Proteomes" id="UP000243799">
    <property type="component" value="Unassembled WGS sequence"/>
</dbReference>
<sequence length="138" mass="14343">MTRVCPAPPDTEGQTPVGLFAGKHVLAELEGVDETVLDNADLLRQVLAEVLTQAGATVREVIAHSFEPQGVTVLAMLAESHASVHTYPEIGAAFVDVFTCGDKAKPELAVELLSGALGSGSFTMSTVDRGHGAADTRS</sequence>
<dbReference type="AlphaFoldDB" id="A0A1I1B9D7"/>
<dbReference type="EMBL" id="FOKG01000012">
    <property type="protein sequence ID" value="SFB46266.1"/>
    <property type="molecule type" value="Genomic_DNA"/>
</dbReference>
<evidence type="ECO:0000256" key="3">
    <source>
        <dbReference type="ARBA" id="ARBA00022813"/>
    </source>
</evidence>
<proteinExistence type="inferred from homology"/>
<feature type="site" description="Cleavage (non-hydrolytic); by autolysis" evidence="10">
    <location>
        <begin position="79"/>
        <end position="80"/>
    </location>
</feature>
<keyword evidence="9 10" id="KW-0670">Pyruvate</keyword>
<feature type="active site" description="Schiff-base intermediate with substrate; via pyruvic acid" evidence="10">
    <location>
        <position position="80"/>
    </location>
</feature>
<comment type="similarity">
    <text evidence="10">Belongs to the prokaryotic AdoMetDC family. Type 1 subfamily.</text>
</comment>
<dbReference type="GO" id="GO:0005829">
    <property type="term" value="C:cytosol"/>
    <property type="evidence" value="ECO:0007669"/>
    <property type="project" value="TreeGrafter"/>
</dbReference>
<dbReference type="InterPro" id="IPR017716">
    <property type="entry name" value="S-AdoMet_deCOase_pro-enz"/>
</dbReference>
<feature type="chain" id="PRO_5023447493" description="S-adenosylmethionine decarboxylase alpha chain" evidence="10">
    <location>
        <begin position="80"/>
        <end position="138"/>
    </location>
</feature>
<dbReference type="EC" id="4.1.1.50" evidence="10"/>